<evidence type="ECO:0000313" key="3">
    <source>
        <dbReference type="Proteomes" id="UP001243330"/>
    </source>
</evidence>
<name>A0AAD9EMK3_9PEZI</name>
<organism evidence="2 3">
    <name type="scientific">Colletotrichum chrysophilum</name>
    <dbReference type="NCBI Taxonomy" id="1836956"/>
    <lineage>
        <taxon>Eukaryota</taxon>
        <taxon>Fungi</taxon>
        <taxon>Dikarya</taxon>
        <taxon>Ascomycota</taxon>
        <taxon>Pezizomycotina</taxon>
        <taxon>Sordariomycetes</taxon>
        <taxon>Hypocreomycetidae</taxon>
        <taxon>Glomerellales</taxon>
        <taxon>Glomerellaceae</taxon>
        <taxon>Colletotrichum</taxon>
        <taxon>Colletotrichum gloeosporioides species complex</taxon>
    </lineage>
</organism>
<keyword evidence="1" id="KW-0812">Transmembrane</keyword>
<reference evidence="2" key="1">
    <citation type="submission" date="2023-01" db="EMBL/GenBank/DDBJ databases">
        <title>Colletotrichum chrysophilum M932 genome sequence.</title>
        <authorList>
            <person name="Baroncelli R."/>
        </authorList>
    </citation>
    <scope>NUCLEOTIDE SEQUENCE</scope>
    <source>
        <strain evidence="2">M932</strain>
    </source>
</reference>
<gene>
    <name evidence="2" type="ORF">CCHR01_03263</name>
</gene>
<dbReference type="EMBL" id="JAQOWY010000043">
    <property type="protein sequence ID" value="KAK1854070.1"/>
    <property type="molecule type" value="Genomic_DNA"/>
</dbReference>
<evidence type="ECO:0000313" key="2">
    <source>
        <dbReference type="EMBL" id="KAK1854070.1"/>
    </source>
</evidence>
<keyword evidence="1" id="KW-0472">Membrane</keyword>
<feature type="transmembrane region" description="Helical" evidence="1">
    <location>
        <begin position="14"/>
        <end position="36"/>
    </location>
</feature>
<protein>
    <submittedName>
        <fullName evidence="2">Uncharacterized protein</fullName>
    </submittedName>
</protein>
<dbReference type="Proteomes" id="UP001243330">
    <property type="component" value="Unassembled WGS sequence"/>
</dbReference>
<accession>A0AAD9EMK3</accession>
<sequence>MIQETSIVIKCPKYVNTVFGLTVVLVVGGFLCGLLVGSRVDGVDPFNFTVFSWLLGGFILLVAKIMRVSDWTWRDFLQRQVTCRSVCEVANVSELSQQEVLAYLLSSESHQMLRTSGPFQKVFAKSAVENGFSIDVNPDIQTLLASGIITVKILTIDGEALVWLRLIPGSGRVQHIPVYGKADEVEIFACVDLPLPDDGSEGLAFSHQKLSWSKVLGVYNAVEKRIR</sequence>
<comment type="caution">
    <text evidence="2">The sequence shown here is derived from an EMBL/GenBank/DDBJ whole genome shotgun (WGS) entry which is preliminary data.</text>
</comment>
<keyword evidence="1" id="KW-1133">Transmembrane helix</keyword>
<dbReference type="AlphaFoldDB" id="A0AAD9EMK3"/>
<feature type="transmembrane region" description="Helical" evidence="1">
    <location>
        <begin position="48"/>
        <end position="66"/>
    </location>
</feature>
<evidence type="ECO:0000256" key="1">
    <source>
        <dbReference type="SAM" id="Phobius"/>
    </source>
</evidence>
<keyword evidence="3" id="KW-1185">Reference proteome</keyword>
<proteinExistence type="predicted"/>